<feature type="non-terminal residue" evidence="1">
    <location>
        <position position="147"/>
    </location>
</feature>
<organism evidence="1">
    <name type="scientific">marine metagenome</name>
    <dbReference type="NCBI Taxonomy" id="408172"/>
    <lineage>
        <taxon>unclassified sequences</taxon>
        <taxon>metagenomes</taxon>
        <taxon>ecological metagenomes</taxon>
    </lineage>
</organism>
<sequence length="147" mass="17919">MVNPTTKKDYKYHFWFVPSDELSFQLEKPTFKEFIEEIFPPKEQTWNDDRLTIVIDRRTEAMNNSFAKTINEQFEELGYNSKRIKWLSNSKEDSEPNLTVYFPWELFMRTMRFQLNDKHFGSYSWGRDAGINEDFTGDRKDYRKWLL</sequence>
<reference evidence="1" key="1">
    <citation type="submission" date="2018-05" db="EMBL/GenBank/DDBJ databases">
        <authorList>
            <person name="Lanie J.A."/>
            <person name="Ng W.-L."/>
            <person name="Kazmierczak K.M."/>
            <person name="Andrzejewski T.M."/>
            <person name="Davidsen T.M."/>
            <person name="Wayne K.J."/>
            <person name="Tettelin H."/>
            <person name="Glass J.I."/>
            <person name="Rusch D."/>
            <person name="Podicherti R."/>
            <person name="Tsui H.-C.T."/>
            <person name="Winkler M.E."/>
        </authorList>
    </citation>
    <scope>NUCLEOTIDE SEQUENCE</scope>
</reference>
<gene>
    <name evidence="1" type="ORF">METZ01_LOCUS380973</name>
</gene>
<proteinExistence type="predicted"/>
<dbReference type="AlphaFoldDB" id="A0A382U1E1"/>
<accession>A0A382U1E1</accession>
<name>A0A382U1E1_9ZZZZ</name>
<dbReference type="EMBL" id="UINC01140776">
    <property type="protein sequence ID" value="SVD28119.1"/>
    <property type="molecule type" value="Genomic_DNA"/>
</dbReference>
<evidence type="ECO:0000313" key="1">
    <source>
        <dbReference type="EMBL" id="SVD28119.1"/>
    </source>
</evidence>
<protein>
    <submittedName>
        <fullName evidence="1">Uncharacterized protein</fullName>
    </submittedName>
</protein>